<evidence type="ECO:0000256" key="1">
    <source>
        <dbReference type="ARBA" id="ARBA00001962"/>
    </source>
</evidence>
<feature type="compositionally biased region" description="Basic residues" evidence="14">
    <location>
        <begin position="238"/>
        <end position="248"/>
    </location>
</feature>
<dbReference type="Gene3D" id="4.10.375.10">
    <property type="entry name" value="Lipoxygenase-1, Domain 2"/>
    <property type="match status" value="1"/>
</dbReference>
<dbReference type="PROSITE" id="PS00711">
    <property type="entry name" value="LIPOXYGENASE_1"/>
    <property type="match status" value="1"/>
</dbReference>
<dbReference type="Gene3D" id="2.60.60.20">
    <property type="entry name" value="PLAT/LH2 domain"/>
    <property type="match status" value="1"/>
</dbReference>
<dbReference type="Proteomes" id="UP000324897">
    <property type="component" value="Chromosome 5"/>
</dbReference>
<dbReference type="GO" id="GO:0009611">
    <property type="term" value="P:response to wounding"/>
    <property type="evidence" value="ECO:0007669"/>
    <property type="project" value="UniProtKB-ARBA"/>
</dbReference>
<dbReference type="InterPro" id="IPR036392">
    <property type="entry name" value="PLAT/LH2_dom_sf"/>
</dbReference>
<accession>A0A5J9WC13</accession>
<gene>
    <name evidence="17" type="ORF">EJB05_05032</name>
</gene>
<dbReference type="Pfam" id="PF00305">
    <property type="entry name" value="Lipoxygenase"/>
    <property type="match status" value="2"/>
</dbReference>
<keyword evidence="10" id="KW-0443">Lipid metabolism</keyword>
<keyword evidence="6" id="KW-0276">Fatty acid metabolism</keyword>
<protein>
    <recommendedName>
        <fullName evidence="19">Lipoxygenase domain-containing protein</fullName>
    </recommendedName>
</protein>
<comment type="caution">
    <text evidence="17">The sequence shown here is derived from an EMBL/GenBank/DDBJ whole genome shotgun (WGS) entry which is preliminary data.</text>
</comment>
<evidence type="ECO:0000256" key="14">
    <source>
        <dbReference type="SAM" id="MobiDB-lite"/>
    </source>
</evidence>
<evidence type="ECO:0000256" key="4">
    <source>
        <dbReference type="ARBA" id="ARBA00022723"/>
    </source>
</evidence>
<dbReference type="GO" id="GO:0016702">
    <property type="term" value="F:oxidoreductase activity, acting on single donors with incorporation of molecular oxygen, incorporation of two atoms of oxygen"/>
    <property type="evidence" value="ECO:0007669"/>
    <property type="project" value="InterPro"/>
</dbReference>
<feature type="domain" description="Lipoxygenase" evidence="16">
    <location>
        <begin position="170"/>
        <end position="485"/>
    </location>
</feature>
<evidence type="ECO:0000256" key="7">
    <source>
        <dbReference type="ARBA" id="ARBA00022964"/>
    </source>
</evidence>
<proteinExistence type="inferred from homology"/>
<dbReference type="InterPro" id="IPR027433">
    <property type="entry name" value="Lipoxygenase_dom_3"/>
</dbReference>
<dbReference type="Pfam" id="PF01477">
    <property type="entry name" value="PLAT"/>
    <property type="match status" value="1"/>
</dbReference>
<dbReference type="GO" id="GO:0046872">
    <property type="term" value="F:metal ion binding"/>
    <property type="evidence" value="ECO:0007669"/>
    <property type="project" value="UniProtKB-KW"/>
</dbReference>
<evidence type="ECO:0000313" key="17">
    <source>
        <dbReference type="EMBL" id="TVU45543.1"/>
    </source>
</evidence>
<keyword evidence="5" id="KW-0925">Oxylipin biosynthesis</keyword>
<evidence type="ECO:0000256" key="12">
    <source>
        <dbReference type="PROSITE-ProRule" id="PRU00152"/>
    </source>
</evidence>
<dbReference type="PRINTS" id="PR00087">
    <property type="entry name" value="LIPOXYGENASE"/>
</dbReference>
<comment type="similarity">
    <text evidence="2 13">Belongs to the lipoxygenase family.</text>
</comment>
<name>A0A5J9WC13_9POAL</name>
<dbReference type="OrthoDB" id="407298at2759"/>
<dbReference type="EMBL" id="RWGY01000004">
    <property type="protein sequence ID" value="TVU45543.1"/>
    <property type="molecule type" value="Genomic_DNA"/>
</dbReference>
<keyword evidence="3" id="KW-0444">Lipid biosynthesis</keyword>
<keyword evidence="8 13" id="KW-0560">Oxidoreductase</keyword>
<dbReference type="FunFam" id="4.10.375.10:FF:000001">
    <property type="entry name" value="Lipoxygenase"/>
    <property type="match status" value="1"/>
</dbReference>
<feature type="region of interest" description="Disordered" evidence="14">
    <location>
        <begin position="217"/>
        <end position="257"/>
    </location>
</feature>
<evidence type="ECO:0000256" key="6">
    <source>
        <dbReference type="ARBA" id="ARBA00022832"/>
    </source>
</evidence>
<dbReference type="PRINTS" id="PR00468">
    <property type="entry name" value="PLTLPOXGNASE"/>
</dbReference>
<evidence type="ECO:0000256" key="9">
    <source>
        <dbReference type="ARBA" id="ARBA00023004"/>
    </source>
</evidence>
<evidence type="ECO:0000256" key="13">
    <source>
        <dbReference type="RuleBase" id="RU003974"/>
    </source>
</evidence>
<keyword evidence="7 13" id="KW-0223">Dioxygenase</keyword>
<dbReference type="AlphaFoldDB" id="A0A5J9WC13"/>
<dbReference type="GO" id="GO:0006633">
    <property type="term" value="P:fatty acid biosynthetic process"/>
    <property type="evidence" value="ECO:0007669"/>
    <property type="project" value="UniProtKB-KW"/>
</dbReference>
<dbReference type="GO" id="GO:0034440">
    <property type="term" value="P:lipid oxidation"/>
    <property type="evidence" value="ECO:0007669"/>
    <property type="project" value="InterPro"/>
</dbReference>
<evidence type="ECO:0000259" key="15">
    <source>
        <dbReference type="PROSITE" id="PS50095"/>
    </source>
</evidence>
<sequence length="485" mass="54603">MLLHGIVDRLTGKNKEAWNEGRIRGTAVLVKKDVLEFDVGDFHATFLDGVDKILGRHEGVAFQLVSATARDPSNGGRGKVGKAAHLEEAVVTLKSKAKGEMVFRVNFEWDESQGIPGAVIVKNLQNIEFFLKTLTLEGVPGKGTVVFVANSWVFPHELYSQDRIFFANDTYLPSKMPAPLLPYRQDELKILRGEDSPGPYEEHDRVYRYDYYNDLGDPDKGEKHARPILGGSQEHPYPRRGRSGRHRTKTDPTSESRLSQFNLKKALNIYVPRDERFGHLKFSDFLGYSLKALVEALVPTMGVVIDDERYEFDSFEDILAMYELGPEKANNPLLAEIRNNIHEFIRSILPVGGHDHPLKMPLPQVIKTDVLNKDPDDKYGWRTDEETLLFLKNDGTLKPLAIELSLPHPEGRLMVLSAHVHSSSPRVEGHICSLPRLMPVVNDSALHQLISHWLNTHAVIEPFVIATNRQLSAVHPVHKLLAALP</sequence>
<keyword evidence="4 13" id="KW-0479">Metal-binding</keyword>
<evidence type="ECO:0008006" key="19">
    <source>
        <dbReference type="Google" id="ProtNLM"/>
    </source>
</evidence>
<evidence type="ECO:0000259" key="16">
    <source>
        <dbReference type="PROSITE" id="PS51393"/>
    </source>
</evidence>
<dbReference type="Gramene" id="TVU45543">
    <property type="protein sequence ID" value="TVU45543"/>
    <property type="gene ID" value="EJB05_05032"/>
</dbReference>
<feature type="non-terminal residue" evidence="17">
    <location>
        <position position="1"/>
    </location>
</feature>
<dbReference type="Gene3D" id="1.20.245.10">
    <property type="entry name" value="Lipoxygenase-1, Domain 5"/>
    <property type="match status" value="1"/>
</dbReference>
<evidence type="ECO:0000256" key="2">
    <source>
        <dbReference type="ARBA" id="ARBA00009419"/>
    </source>
</evidence>
<keyword evidence="9 13" id="KW-0408">Iron</keyword>
<comment type="cofactor">
    <cofactor evidence="1 13">
        <name>Fe cation</name>
        <dbReference type="ChEBI" id="CHEBI:24875"/>
    </cofactor>
</comment>
<organism evidence="17 18">
    <name type="scientific">Eragrostis curvula</name>
    <name type="common">weeping love grass</name>
    <dbReference type="NCBI Taxonomy" id="38414"/>
    <lineage>
        <taxon>Eukaryota</taxon>
        <taxon>Viridiplantae</taxon>
        <taxon>Streptophyta</taxon>
        <taxon>Embryophyta</taxon>
        <taxon>Tracheophyta</taxon>
        <taxon>Spermatophyta</taxon>
        <taxon>Magnoliopsida</taxon>
        <taxon>Liliopsida</taxon>
        <taxon>Poales</taxon>
        <taxon>Poaceae</taxon>
        <taxon>PACMAD clade</taxon>
        <taxon>Chloridoideae</taxon>
        <taxon>Eragrostideae</taxon>
        <taxon>Eragrostidinae</taxon>
        <taxon>Eragrostis</taxon>
    </lineage>
</organism>
<dbReference type="InterPro" id="IPR001024">
    <property type="entry name" value="PLAT/LH2_dom"/>
</dbReference>
<reference evidence="17 18" key="1">
    <citation type="journal article" date="2019" name="Sci. Rep.">
        <title>A high-quality genome of Eragrostis curvula grass provides insights into Poaceae evolution and supports new strategies to enhance forage quality.</title>
        <authorList>
            <person name="Carballo J."/>
            <person name="Santos B.A.C.M."/>
            <person name="Zappacosta D."/>
            <person name="Garbus I."/>
            <person name="Selva J.P."/>
            <person name="Gallo C.A."/>
            <person name="Diaz A."/>
            <person name="Albertini E."/>
            <person name="Caccamo M."/>
            <person name="Echenique V."/>
        </authorList>
    </citation>
    <scope>NUCLEOTIDE SEQUENCE [LARGE SCALE GENOMIC DNA]</scope>
    <source>
        <strain evidence="18">cv. Victoria</strain>
        <tissue evidence="17">Leaf</tissue>
    </source>
</reference>
<evidence type="ECO:0000256" key="5">
    <source>
        <dbReference type="ARBA" id="ARBA00022767"/>
    </source>
</evidence>
<comment type="caution">
    <text evidence="12">Lacks conserved residue(s) required for the propagation of feature annotation.</text>
</comment>
<dbReference type="SMART" id="SM00308">
    <property type="entry name" value="LH2"/>
    <property type="match status" value="1"/>
</dbReference>
<dbReference type="InterPro" id="IPR042057">
    <property type="entry name" value="Lipoxy_PLAT/LH2"/>
</dbReference>
<evidence type="ECO:0000256" key="10">
    <source>
        <dbReference type="ARBA" id="ARBA00023098"/>
    </source>
</evidence>
<dbReference type="PANTHER" id="PTHR11771">
    <property type="entry name" value="LIPOXYGENASE"/>
    <property type="match status" value="1"/>
</dbReference>
<dbReference type="PROSITE" id="PS50095">
    <property type="entry name" value="PLAT"/>
    <property type="match status" value="1"/>
</dbReference>
<dbReference type="InterPro" id="IPR020833">
    <property type="entry name" value="LipOase_Fe_BS"/>
</dbReference>
<dbReference type="Gene3D" id="4.10.372.10">
    <property type="entry name" value="Lipoxygenase-1, Domain 3"/>
    <property type="match status" value="1"/>
</dbReference>
<dbReference type="PROSITE" id="PS51393">
    <property type="entry name" value="LIPOXYGENASE_3"/>
    <property type="match status" value="1"/>
</dbReference>
<dbReference type="InterPro" id="IPR013819">
    <property type="entry name" value="LipOase_C"/>
</dbReference>
<evidence type="ECO:0000256" key="3">
    <source>
        <dbReference type="ARBA" id="ARBA00022516"/>
    </source>
</evidence>
<dbReference type="CDD" id="cd01751">
    <property type="entry name" value="PLAT_LH2"/>
    <property type="match status" value="1"/>
</dbReference>
<dbReference type="SUPFAM" id="SSF49723">
    <property type="entry name" value="Lipase/lipooxygenase domain (PLAT/LH2 domain)"/>
    <property type="match status" value="1"/>
</dbReference>
<dbReference type="Gene3D" id="3.10.450.60">
    <property type="match status" value="1"/>
</dbReference>
<dbReference type="GO" id="GO:0031408">
    <property type="term" value="P:oxylipin biosynthetic process"/>
    <property type="evidence" value="ECO:0007669"/>
    <property type="project" value="UniProtKB-KW"/>
</dbReference>
<dbReference type="InterPro" id="IPR001246">
    <property type="entry name" value="LipOase_plant"/>
</dbReference>
<dbReference type="SUPFAM" id="SSF48484">
    <property type="entry name" value="Lipoxigenase"/>
    <property type="match status" value="1"/>
</dbReference>
<keyword evidence="11" id="KW-0275">Fatty acid biosynthesis</keyword>
<evidence type="ECO:0000313" key="18">
    <source>
        <dbReference type="Proteomes" id="UP000324897"/>
    </source>
</evidence>
<dbReference type="InterPro" id="IPR000907">
    <property type="entry name" value="LipOase"/>
</dbReference>
<keyword evidence="18" id="KW-1185">Reference proteome</keyword>
<feature type="domain" description="PLAT" evidence="15">
    <location>
        <begin position="40"/>
        <end position="167"/>
    </location>
</feature>
<dbReference type="InterPro" id="IPR036226">
    <property type="entry name" value="LipOase_C_sf"/>
</dbReference>
<evidence type="ECO:0000256" key="8">
    <source>
        <dbReference type="ARBA" id="ARBA00023002"/>
    </source>
</evidence>
<evidence type="ECO:0000256" key="11">
    <source>
        <dbReference type="ARBA" id="ARBA00023160"/>
    </source>
</evidence>